<dbReference type="PANTHER" id="PTHR24274:SF1">
    <property type="entry name" value="CILIA- AND FLAGELLA-ASSOCIATED PROTEIN 161"/>
    <property type="match status" value="1"/>
</dbReference>
<dbReference type="EMBL" id="NWUJ01000003">
    <property type="protein sequence ID" value="PFH36712.1"/>
    <property type="molecule type" value="Genomic_DNA"/>
</dbReference>
<reference evidence="1 2" key="1">
    <citation type="submission" date="2017-09" db="EMBL/GenBank/DDBJ databases">
        <title>Genome sequencing of Besnoitia besnoiti strain Bb-Ger1.</title>
        <authorList>
            <person name="Schares G."/>
            <person name="Venepally P."/>
            <person name="Lorenzi H.A."/>
        </authorList>
    </citation>
    <scope>NUCLEOTIDE SEQUENCE [LARGE SCALE GENOMIC DNA]</scope>
    <source>
        <strain evidence="1 2">Bb-Ger1</strain>
    </source>
</reference>
<comment type="caution">
    <text evidence="1">The sequence shown here is derived from an EMBL/GenBank/DDBJ whole genome shotgun (WGS) entry which is preliminary data.</text>
</comment>
<dbReference type="GO" id="GO:0060271">
    <property type="term" value="P:cilium assembly"/>
    <property type="evidence" value="ECO:0007669"/>
    <property type="project" value="TreeGrafter"/>
</dbReference>
<dbReference type="PANTHER" id="PTHR24274">
    <property type="entry name" value="CILIA- AND FLAGELLA-ASSOCIATED PROTEIN 161"/>
    <property type="match status" value="1"/>
</dbReference>
<gene>
    <name evidence="1" type="ORF">BESB_049040</name>
</gene>
<accession>A0A2A9MMF1</accession>
<dbReference type="InterPro" id="IPR055325">
    <property type="entry name" value="CF161"/>
</dbReference>
<dbReference type="Proteomes" id="UP000224006">
    <property type="component" value="Chromosome III"/>
</dbReference>
<dbReference type="RefSeq" id="XP_029220721.1">
    <property type="nucleotide sequence ID" value="XM_029363355.1"/>
</dbReference>
<keyword evidence="2" id="KW-1185">Reference proteome</keyword>
<dbReference type="GeneID" id="40309834"/>
<dbReference type="InterPro" id="IPR036300">
    <property type="entry name" value="MIR_dom_sf"/>
</dbReference>
<dbReference type="VEuPathDB" id="ToxoDB:BESB_049040"/>
<proteinExistence type="predicted"/>
<dbReference type="KEGG" id="bbes:BESB_049040"/>
<evidence type="ECO:0000313" key="2">
    <source>
        <dbReference type="Proteomes" id="UP000224006"/>
    </source>
</evidence>
<dbReference type="SUPFAM" id="SSF82109">
    <property type="entry name" value="MIR domain"/>
    <property type="match status" value="1"/>
</dbReference>
<name>A0A2A9MMF1_BESBE</name>
<evidence type="ECO:0000313" key="1">
    <source>
        <dbReference type="EMBL" id="PFH36712.1"/>
    </source>
</evidence>
<dbReference type="Gene3D" id="2.80.10.50">
    <property type="match status" value="1"/>
</dbReference>
<organism evidence="1 2">
    <name type="scientific">Besnoitia besnoiti</name>
    <name type="common">Apicomplexan protozoan</name>
    <dbReference type="NCBI Taxonomy" id="94643"/>
    <lineage>
        <taxon>Eukaryota</taxon>
        <taxon>Sar</taxon>
        <taxon>Alveolata</taxon>
        <taxon>Apicomplexa</taxon>
        <taxon>Conoidasida</taxon>
        <taxon>Coccidia</taxon>
        <taxon>Eucoccidiorida</taxon>
        <taxon>Eimeriorina</taxon>
        <taxon>Sarcocystidae</taxon>
        <taxon>Besnoitia</taxon>
    </lineage>
</organism>
<dbReference type="GO" id="GO:0031514">
    <property type="term" value="C:motile cilium"/>
    <property type="evidence" value="ECO:0007669"/>
    <property type="project" value="TreeGrafter"/>
</dbReference>
<dbReference type="OrthoDB" id="444540at2759"/>
<sequence length="282" mass="30894">MGRIFSCSYILLSAGEYGGSGELLAIKKSKKLSTSLQPASLGKPKDGYLHFGQRAMIINEKTGCFLCTDAGDTTEKVAGLSFACATGPCPQSCVRNVFQLCRPRQDDNFGSQTIVHFGQPVSIKMDPQLSETCPVNGEGSDRFLHSELISPTASAKISNFQQVLFCPAPSANAEWKIFHVDPRIRFETEGSPVPANAPVVIKHARTGQMLASSPRMKYINDFGVEYEVYCKSYLRTNKTQNLIAESLGRTTSDIDSKQQEAENNWMILTVTEDGGSRDPFSD</sequence>
<dbReference type="AlphaFoldDB" id="A0A2A9MMF1"/>
<protein>
    <submittedName>
        <fullName evidence="1">EF hand family protein</fullName>
    </submittedName>
</protein>
<dbReference type="Pfam" id="PF24569">
    <property type="entry name" value="CFAP161"/>
    <property type="match status" value="1"/>
</dbReference>